<gene>
    <name evidence="1" type="ORF">NDN08_005339</name>
</gene>
<reference evidence="1 2" key="1">
    <citation type="journal article" date="2023" name="Nat. Commun.">
        <title>Origin of minicircular mitochondrial genomes in red algae.</title>
        <authorList>
            <person name="Lee Y."/>
            <person name="Cho C.H."/>
            <person name="Lee Y.M."/>
            <person name="Park S.I."/>
            <person name="Yang J.H."/>
            <person name="West J.A."/>
            <person name="Bhattacharya D."/>
            <person name="Yoon H.S."/>
        </authorList>
    </citation>
    <scope>NUCLEOTIDE SEQUENCE [LARGE SCALE GENOMIC DNA]</scope>
    <source>
        <strain evidence="1 2">CCMP1338</strain>
        <tissue evidence="1">Whole cell</tissue>
    </source>
</reference>
<organism evidence="1 2">
    <name type="scientific">Rhodosorus marinus</name>
    <dbReference type="NCBI Taxonomy" id="101924"/>
    <lineage>
        <taxon>Eukaryota</taxon>
        <taxon>Rhodophyta</taxon>
        <taxon>Stylonematophyceae</taxon>
        <taxon>Stylonematales</taxon>
        <taxon>Stylonemataceae</taxon>
        <taxon>Rhodosorus</taxon>
    </lineage>
</organism>
<dbReference type="Proteomes" id="UP001157974">
    <property type="component" value="Unassembled WGS sequence"/>
</dbReference>
<proteinExistence type="predicted"/>
<dbReference type="AlphaFoldDB" id="A0AAV8V329"/>
<name>A0AAV8V329_9RHOD</name>
<sequence length="114" mass="12713">MHPAHLKITLYRFLKSLDHQINVYSDWGCRLSGYTRVQPRGNLFIRALDMHKGELERKGEQLAVFRSKSFPGSGLKGKTNQGYSFSPFVSGAHHGTGNPMLPAPHLKIALVPLS</sequence>
<evidence type="ECO:0000313" key="2">
    <source>
        <dbReference type="Proteomes" id="UP001157974"/>
    </source>
</evidence>
<evidence type="ECO:0000313" key="1">
    <source>
        <dbReference type="EMBL" id="KAJ8908634.1"/>
    </source>
</evidence>
<accession>A0AAV8V329</accession>
<keyword evidence="2" id="KW-1185">Reference proteome</keyword>
<dbReference type="EMBL" id="JAMWBK010000001">
    <property type="protein sequence ID" value="KAJ8908634.1"/>
    <property type="molecule type" value="Genomic_DNA"/>
</dbReference>
<protein>
    <submittedName>
        <fullName evidence="1">Uncharacterized protein</fullName>
    </submittedName>
</protein>
<comment type="caution">
    <text evidence="1">The sequence shown here is derived from an EMBL/GenBank/DDBJ whole genome shotgun (WGS) entry which is preliminary data.</text>
</comment>